<protein>
    <submittedName>
        <fullName evidence="2">Uncharacterized protein</fullName>
    </submittedName>
</protein>
<reference evidence="2 3" key="1">
    <citation type="submission" date="2024-05" db="EMBL/GenBank/DDBJ databases">
        <title>Genetic variation in Jamaican populations of the coffee berry borer (Hypothenemus hampei).</title>
        <authorList>
            <person name="Errbii M."/>
            <person name="Myrie A."/>
        </authorList>
    </citation>
    <scope>NUCLEOTIDE SEQUENCE [LARGE SCALE GENOMIC DNA]</scope>
    <source>
        <strain evidence="2">JA-Hopewell-2020-01-JO</strain>
        <tissue evidence="2">Whole body</tissue>
    </source>
</reference>
<evidence type="ECO:0000256" key="1">
    <source>
        <dbReference type="SAM" id="MobiDB-lite"/>
    </source>
</evidence>
<accession>A0ABD1EHE1</accession>
<dbReference type="EMBL" id="JBDJPC010000007">
    <property type="protein sequence ID" value="KAL1493936.1"/>
    <property type="molecule type" value="Genomic_DNA"/>
</dbReference>
<gene>
    <name evidence="2" type="ORF">ABEB36_009616</name>
</gene>
<organism evidence="2 3">
    <name type="scientific">Hypothenemus hampei</name>
    <name type="common">Coffee berry borer</name>
    <dbReference type="NCBI Taxonomy" id="57062"/>
    <lineage>
        <taxon>Eukaryota</taxon>
        <taxon>Metazoa</taxon>
        <taxon>Ecdysozoa</taxon>
        <taxon>Arthropoda</taxon>
        <taxon>Hexapoda</taxon>
        <taxon>Insecta</taxon>
        <taxon>Pterygota</taxon>
        <taxon>Neoptera</taxon>
        <taxon>Endopterygota</taxon>
        <taxon>Coleoptera</taxon>
        <taxon>Polyphaga</taxon>
        <taxon>Cucujiformia</taxon>
        <taxon>Curculionidae</taxon>
        <taxon>Scolytinae</taxon>
        <taxon>Hypothenemus</taxon>
    </lineage>
</organism>
<feature type="region of interest" description="Disordered" evidence="1">
    <location>
        <begin position="95"/>
        <end position="117"/>
    </location>
</feature>
<keyword evidence="3" id="KW-1185">Reference proteome</keyword>
<proteinExistence type="predicted"/>
<dbReference type="Proteomes" id="UP001566132">
    <property type="component" value="Unassembled WGS sequence"/>
</dbReference>
<dbReference type="AlphaFoldDB" id="A0ABD1EHE1"/>
<comment type="caution">
    <text evidence="2">The sequence shown here is derived from an EMBL/GenBank/DDBJ whole genome shotgun (WGS) entry which is preliminary data.</text>
</comment>
<sequence>MEEVPSCSKTHVDAGSSSSHERSFENNDFKGEFTNAFGIVKEMLEKQNLLISNPPTQITSVSHAMAKELYDAIINVLNEYEIIVDDDLIMHEESDKEENFEECTYDSTNDPDYDPEDYKDPPADYIPILYKERAVALAEAHPTWSLATLQRMGAHRLKRKDYIQRWKVDIQKGGTRMDKLHTIDTETFERFIEARQNLEQVTTRTLQQWALASAFPYINDEFQFEACAR</sequence>
<feature type="compositionally biased region" description="Acidic residues" evidence="1">
    <location>
        <begin position="95"/>
        <end position="115"/>
    </location>
</feature>
<evidence type="ECO:0000313" key="3">
    <source>
        <dbReference type="Proteomes" id="UP001566132"/>
    </source>
</evidence>
<feature type="region of interest" description="Disordered" evidence="1">
    <location>
        <begin position="1"/>
        <end position="26"/>
    </location>
</feature>
<name>A0ABD1EHE1_HYPHA</name>
<evidence type="ECO:0000313" key="2">
    <source>
        <dbReference type="EMBL" id="KAL1493936.1"/>
    </source>
</evidence>